<evidence type="ECO:0000313" key="3">
    <source>
        <dbReference type="Proteomes" id="UP000307510"/>
    </source>
</evidence>
<protein>
    <submittedName>
        <fullName evidence="2">DUF1329 domain-containing protein</fullName>
    </submittedName>
</protein>
<sequence>MNRLTRTLIAASILAAHAGVLHAAVSADEAKALGSNLTAIGAEKAGSSDGSIPAYAGGLTTPPAGFDAASGIRPDPFASEKPLFTIDAKNVDTYAAKMSEGAKALVKKLPGFRMDVYPTHRTVAYPQSVLDKTIKNATGAKLAADGYTPVDAAGGIPFPIPKSGIEVMLNHIARYQGISFVMPKYSAFNIDAAGKRVLSTQGVWTIESPFYDHKEESPVIYNRARANYTGPARRAGEAIMTFENVDGLKGRRAYQYLPGQRRVRLAPDLAYDTPNPSTSGMSTVDDVNLFNGRMDRYDWKLAGKKELYVPYNTYRFNYAANADQVFGNKFINPDFVRWELHRVWVVEATLKPSERHIYAKRTFYVDEDSWAVLANDQYDGHGQLWRPGFAYLTPLYDASAINTTTTGHYDLIAGSYYINQWPSLGGLKVSPTMSSDNMWTPDSLAGSGIR</sequence>
<dbReference type="EMBL" id="VASG01000001">
    <property type="protein sequence ID" value="TLP77641.1"/>
    <property type="molecule type" value="Genomic_DNA"/>
</dbReference>
<dbReference type="Proteomes" id="UP000307510">
    <property type="component" value="Unassembled WGS sequence"/>
</dbReference>
<evidence type="ECO:0000256" key="1">
    <source>
        <dbReference type="SAM" id="SignalP"/>
    </source>
</evidence>
<dbReference type="Pfam" id="PF07044">
    <property type="entry name" value="DUF1329"/>
    <property type="match status" value="1"/>
</dbReference>
<organism evidence="2 3">
    <name type="scientific">Pseudomonas nitroreducens</name>
    <dbReference type="NCBI Taxonomy" id="46680"/>
    <lineage>
        <taxon>Bacteria</taxon>
        <taxon>Pseudomonadati</taxon>
        <taxon>Pseudomonadota</taxon>
        <taxon>Gammaproteobacteria</taxon>
        <taxon>Pseudomonadales</taxon>
        <taxon>Pseudomonadaceae</taxon>
        <taxon>Pseudomonas</taxon>
    </lineage>
</organism>
<gene>
    <name evidence="2" type="ORF">FEA48_00140</name>
</gene>
<reference evidence="3" key="2">
    <citation type="submission" date="2019-06" db="EMBL/GenBank/DDBJ databases">
        <title>AzeR, a transcriptional regulator that responds to azelaic acid in Pseudomonas nitroreducens.</title>
        <authorList>
            <person name="Bez C."/>
            <person name="Javvadi S.G."/>
            <person name="Bertani I."/>
            <person name="Devescovi G."/>
            <person name="Studholme D.J."/>
            <person name="Geller A."/>
            <person name="Levy A."/>
            <person name="Venturi V."/>
        </authorList>
    </citation>
    <scope>NUCLEOTIDE SEQUENCE [LARGE SCALE GENOMIC DNA]</scope>
    <source>
        <strain evidence="3">DSM 9128</strain>
    </source>
</reference>
<dbReference type="RefSeq" id="WP_138212018.1">
    <property type="nucleotide sequence ID" value="NZ_VASG01000001.1"/>
</dbReference>
<dbReference type="AlphaFoldDB" id="A0A5R9AFY3"/>
<name>A0A5R9AFY3_PSENT</name>
<dbReference type="CDD" id="cd16329">
    <property type="entry name" value="LolA_like"/>
    <property type="match status" value="1"/>
</dbReference>
<comment type="caution">
    <text evidence="2">The sequence shown here is derived from an EMBL/GenBank/DDBJ whole genome shotgun (WGS) entry which is preliminary data.</text>
</comment>
<dbReference type="InterPro" id="IPR010752">
    <property type="entry name" value="DUF1329"/>
</dbReference>
<feature type="chain" id="PRO_5024316456" evidence="1">
    <location>
        <begin position="24"/>
        <end position="450"/>
    </location>
</feature>
<accession>A0A5R9AFY3</accession>
<feature type="signal peptide" evidence="1">
    <location>
        <begin position="1"/>
        <end position="23"/>
    </location>
</feature>
<dbReference type="Gene3D" id="2.50.20.10">
    <property type="entry name" value="Lipoprotein localisation LolA/LolB/LppX"/>
    <property type="match status" value="1"/>
</dbReference>
<keyword evidence="1" id="KW-0732">Signal</keyword>
<reference evidence="2 3" key="1">
    <citation type="submission" date="2019-05" db="EMBL/GenBank/DDBJ databases">
        <authorList>
            <person name="Moore K."/>
            <person name="O'Neill P."/>
            <person name="Farbos A."/>
            <person name="Studholme D.J."/>
        </authorList>
    </citation>
    <scope>NUCLEOTIDE SEQUENCE [LARGE SCALE GENOMIC DNA]</scope>
    <source>
        <strain evidence="2 3">DSM 9128</strain>
    </source>
</reference>
<evidence type="ECO:0000313" key="2">
    <source>
        <dbReference type="EMBL" id="TLP77641.1"/>
    </source>
</evidence>
<proteinExistence type="predicted"/>